<gene>
    <name evidence="8" type="ORF">Pth03_77030</name>
</gene>
<dbReference type="InterPro" id="IPR010432">
    <property type="entry name" value="RDD"/>
</dbReference>
<feature type="domain" description="RDD" evidence="7">
    <location>
        <begin position="22"/>
        <end position="161"/>
    </location>
</feature>
<dbReference type="EMBL" id="BOOR01000082">
    <property type="protein sequence ID" value="GII59314.1"/>
    <property type="molecule type" value="Genomic_DNA"/>
</dbReference>
<keyword evidence="2" id="KW-1003">Cell membrane</keyword>
<keyword evidence="4 6" id="KW-1133">Transmembrane helix</keyword>
<evidence type="ECO:0000313" key="9">
    <source>
        <dbReference type="Proteomes" id="UP000605992"/>
    </source>
</evidence>
<keyword evidence="5 6" id="KW-0472">Membrane</keyword>
<keyword evidence="9" id="KW-1185">Reference proteome</keyword>
<protein>
    <recommendedName>
        <fullName evidence="7">RDD domain-containing protein</fullName>
    </recommendedName>
</protein>
<proteinExistence type="predicted"/>
<accession>A0A8J3Y226</accession>
<dbReference type="GO" id="GO:0005886">
    <property type="term" value="C:plasma membrane"/>
    <property type="evidence" value="ECO:0007669"/>
    <property type="project" value="UniProtKB-SubCell"/>
</dbReference>
<evidence type="ECO:0000256" key="2">
    <source>
        <dbReference type="ARBA" id="ARBA00022475"/>
    </source>
</evidence>
<evidence type="ECO:0000256" key="5">
    <source>
        <dbReference type="ARBA" id="ARBA00023136"/>
    </source>
</evidence>
<dbReference type="InterPro" id="IPR051791">
    <property type="entry name" value="Pra-immunoreactive"/>
</dbReference>
<organism evidence="8 9">
    <name type="scientific">Planotetraspora thailandica</name>
    <dbReference type="NCBI Taxonomy" id="487172"/>
    <lineage>
        <taxon>Bacteria</taxon>
        <taxon>Bacillati</taxon>
        <taxon>Actinomycetota</taxon>
        <taxon>Actinomycetes</taxon>
        <taxon>Streptosporangiales</taxon>
        <taxon>Streptosporangiaceae</taxon>
        <taxon>Planotetraspora</taxon>
    </lineage>
</organism>
<dbReference type="Proteomes" id="UP000605992">
    <property type="component" value="Unassembled WGS sequence"/>
</dbReference>
<evidence type="ECO:0000313" key="8">
    <source>
        <dbReference type="EMBL" id="GII59314.1"/>
    </source>
</evidence>
<comment type="subcellular location">
    <subcellularLocation>
        <location evidence="1">Cell membrane</location>
        <topology evidence="1">Multi-pass membrane protein</topology>
    </subcellularLocation>
</comment>
<sequence length="170" mass="18467">MILIRHTFHVTEPSPQLVRQTARPLRRLTAGVIDTVVVLLLTFVAAIFIASSSALADDSSIANPWGSDPIVWAIGAAQILLGVLYYGLAHAQWGQTIGKRVVKIKVVSVSTGQVPAFGQAAIRALFFLGAPLVPYVGWLLALVDLTWMGLDGRHQCLHDRLVRTIVIKKP</sequence>
<name>A0A8J3Y226_9ACTN</name>
<keyword evidence="3 6" id="KW-0812">Transmembrane</keyword>
<evidence type="ECO:0000259" key="7">
    <source>
        <dbReference type="Pfam" id="PF06271"/>
    </source>
</evidence>
<evidence type="ECO:0000256" key="4">
    <source>
        <dbReference type="ARBA" id="ARBA00022989"/>
    </source>
</evidence>
<dbReference type="PANTHER" id="PTHR36115">
    <property type="entry name" value="PROLINE-RICH ANTIGEN HOMOLOG-RELATED"/>
    <property type="match status" value="1"/>
</dbReference>
<evidence type="ECO:0000256" key="1">
    <source>
        <dbReference type="ARBA" id="ARBA00004651"/>
    </source>
</evidence>
<dbReference type="PANTHER" id="PTHR36115:SF4">
    <property type="entry name" value="MEMBRANE PROTEIN"/>
    <property type="match status" value="1"/>
</dbReference>
<evidence type="ECO:0000256" key="6">
    <source>
        <dbReference type="SAM" id="Phobius"/>
    </source>
</evidence>
<dbReference type="Pfam" id="PF06271">
    <property type="entry name" value="RDD"/>
    <property type="match status" value="1"/>
</dbReference>
<feature type="transmembrane region" description="Helical" evidence="6">
    <location>
        <begin position="28"/>
        <end position="50"/>
    </location>
</feature>
<evidence type="ECO:0000256" key="3">
    <source>
        <dbReference type="ARBA" id="ARBA00022692"/>
    </source>
</evidence>
<feature type="transmembrane region" description="Helical" evidence="6">
    <location>
        <begin position="70"/>
        <end position="89"/>
    </location>
</feature>
<dbReference type="AlphaFoldDB" id="A0A8J3Y226"/>
<comment type="caution">
    <text evidence="8">The sequence shown here is derived from an EMBL/GenBank/DDBJ whole genome shotgun (WGS) entry which is preliminary data.</text>
</comment>
<reference evidence="8" key="1">
    <citation type="submission" date="2021-01" db="EMBL/GenBank/DDBJ databases">
        <title>Whole genome shotgun sequence of Planotetraspora thailandica NBRC 104271.</title>
        <authorList>
            <person name="Komaki H."/>
            <person name="Tamura T."/>
        </authorList>
    </citation>
    <scope>NUCLEOTIDE SEQUENCE</scope>
    <source>
        <strain evidence="8">NBRC 104271</strain>
    </source>
</reference>